<dbReference type="Proteomes" id="UP000230069">
    <property type="component" value="Unassembled WGS sequence"/>
</dbReference>
<protein>
    <submittedName>
        <fullName evidence="1">Uncharacterized protein</fullName>
    </submittedName>
</protein>
<dbReference type="InParanoid" id="A0A2G5C2P3"/>
<accession>A0A2G5C2P3</accession>
<reference evidence="1 2" key="1">
    <citation type="submission" date="2017-09" db="EMBL/GenBank/DDBJ databases">
        <title>WGS assembly of Aquilegia coerulea Goldsmith.</title>
        <authorList>
            <person name="Hodges S."/>
            <person name="Kramer E."/>
            <person name="Nordborg M."/>
            <person name="Tomkins J."/>
            <person name="Borevitz J."/>
            <person name="Derieg N."/>
            <person name="Yan J."/>
            <person name="Mihaltcheva S."/>
            <person name="Hayes R.D."/>
            <person name="Rokhsar D."/>
        </authorList>
    </citation>
    <scope>NUCLEOTIDE SEQUENCE [LARGE SCALE GENOMIC DNA]</scope>
    <source>
        <strain evidence="2">cv. Goldsmith</strain>
    </source>
</reference>
<proteinExistence type="predicted"/>
<gene>
    <name evidence="1" type="ORF">AQUCO_11100015v1</name>
</gene>
<name>A0A2G5C2P3_AQUCA</name>
<sequence>MTTCFPLSQGNHLKTVRNTTFTWQNKPSKYLQYKSIESKSDLMLIVIFTETHVTNISHNIIMNRLIAHRVISMQVSIHAKTSDSQLEF</sequence>
<organism evidence="1 2">
    <name type="scientific">Aquilegia coerulea</name>
    <name type="common">Rocky mountain columbine</name>
    <dbReference type="NCBI Taxonomy" id="218851"/>
    <lineage>
        <taxon>Eukaryota</taxon>
        <taxon>Viridiplantae</taxon>
        <taxon>Streptophyta</taxon>
        <taxon>Embryophyta</taxon>
        <taxon>Tracheophyta</taxon>
        <taxon>Spermatophyta</taxon>
        <taxon>Magnoliopsida</taxon>
        <taxon>Ranunculales</taxon>
        <taxon>Ranunculaceae</taxon>
        <taxon>Thalictroideae</taxon>
        <taxon>Aquilegia</taxon>
    </lineage>
</organism>
<keyword evidence="2" id="KW-1185">Reference proteome</keyword>
<dbReference type="AlphaFoldDB" id="A0A2G5C2P3"/>
<evidence type="ECO:0000313" key="2">
    <source>
        <dbReference type="Proteomes" id="UP000230069"/>
    </source>
</evidence>
<dbReference type="EMBL" id="KZ305127">
    <property type="protein sequence ID" value="PIA25552.1"/>
    <property type="molecule type" value="Genomic_DNA"/>
</dbReference>
<evidence type="ECO:0000313" key="1">
    <source>
        <dbReference type="EMBL" id="PIA25552.1"/>
    </source>
</evidence>